<gene>
    <name evidence="1" type="ORF">O6H91_12G042400</name>
</gene>
<evidence type="ECO:0000313" key="1">
    <source>
        <dbReference type="EMBL" id="KAJ7535676.1"/>
    </source>
</evidence>
<reference evidence="2" key="1">
    <citation type="journal article" date="2024" name="Proc. Natl. Acad. Sci. U.S.A.">
        <title>Extraordinary preservation of gene collinearity over three hundred million years revealed in homosporous lycophytes.</title>
        <authorList>
            <person name="Li C."/>
            <person name="Wickell D."/>
            <person name="Kuo L.Y."/>
            <person name="Chen X."/>
            <person name="Nie B."/>
            <person name="Liao X."/>
            <person name="Peng D."/>
            <person name="Ji J."/>
            <person name="Jenkins J."/>
            <person name="Williams M."/>
            <person name="Shu S."/>
            <person name="Plott C."/>
            <person name="Barry K."/>
            <person name="Rajasekar S."/>
            <person name="Grimwood J."/>
            <person name="Han X."/>
            <person name="Sun S."/>
            <person name="Hou Z."/>
            <person name="He W."/>
            <person name="Dai G."/>
            <person name="Sun C."/>
            <person name="Schmutz J."/>
            <person name="Leebens-Mack J.H."/>
            <person name="Li F.W."/>
            <person name="Wang L."/>
        </authorList>
    </citation>
    <scope>NUCLEOTIDE SEQUENCE [LARGE SCALE GENOMIC DNA]</scope>
    <source>
        <strain evidence="2">cv. PW_Plant_1</strain>
    </source>
</reference>
<organism evidence="1 2">
    <name type="scientific">Diphasiastrum complanatum</name>
    <name type="common">Issler's clubmoss</name>
    <name type="synonym">Lycopodium complanatum</name>
    <dbReference type="NCBI Taxonomy" id="34168"/>
    <lineage>
        <taxon>Eukaryota</taxon>
        <taxon>Viridiplantae</taxon>
        <taxon>Streptophyta</taxon>
        <taxon>Embryophyta</taxon>
        <taxon>Tracheophyta</taxon>
        <taxon>Lycopodiopsida</taxon>
        <taxon>Lycopodiales</taxon>
        <taxon>Lycopodiaceae</taxon>
        <taxon>Lycopodioideae</taxon>
        <taxon>Diphasiastrum</taxon>
    </lineage>
</organism>
<name>A0ACC2C0V3_DIPCM</name>
<dbReference type="Proteomes" id="UP001162992">
    <property type="component" value="Chromosome 12"/>
</dbReference>
<protein>
    <submittedName>
        <fullName evidence="1">Uncharacterized protein</fullName>
    </submittedName>
</protein>
<evidence type="ECO:0000313" key="2">
    <source>
        <dbReference type="Proteomes" id="UP001162992"/>
    </source>
</evidence>
<proteinExistence type="predicted"/>
<sequence>MMMRMLETVPVWQVASVLAVLLWLYVAQNLLLTPRIRAIVQPLVTRQVQKGVPAVLQLQRNQHPFYDLVLASTSFVVSVEFYTAFLPLLFWSGHFWFARQMTLLMALCMYIGNSVKDLVSAPRPPSPPVRRFISTAGEENSSMEFGLPSSHTINTICLSMYLLRYLSRHLDEIGSNVFWLTAVALSAIVVMVAYGRMYLGMHTPVDIAAGIVIGISLLVFWCSIEDYVDLFILQGENVLSFWTSISLLLLAAYPAPAQPTPSFEYHTAFTGVVLGVVWATYRMKHYLPTEVLFMGTWAGSLLLIKRLLIGLPIVLTTKTISKALVILIFPWVCAWAGVSIRSSSYISKLNGHGNVAKRGKVDPSNTQESLESKKNLCWLKLCAPIYQEPLDIDTGIRLFQYAVLSWSVVELAPYIFERLNL</sequence>
<accession>A0ACC2C0V3</accession>
<dbReference type="EMBL" id="CM055103">
    <property type="protein sequence ID" value="KAJ7535676.1"/>
    <property type="molecule type" value="Genomic_DNA"/>
</dbReference>
<comment type="caution">
    <text evidence="1">The sequence shown here is derived from an EMBL/GenBank/DDBJ whole genome shotgun (WGS) entry which is preliminary data.</text>
</comment>
<keyword evidence="2" id="KW-1185">Reference proteome</keyword>